<name>A0A4Q5N0E1_9MICO</name>
<evidence type="ECO:0000313" key="2">
    <source>
        <dbReference type="EMBL" id="RYV51612.1"/>
    </source>
</evidence>
<dbReference type="AlphaFoldDB" id="A0A4Q5N0E1"/>
<feature type="transmembrane region" description="Helical" evidence="1">
    <location>
        <begin position="23"/>
        <end position="46"/>
    </location>
</feature>
<keyword evidence="1" id="KW-1133">Transmembrane helix</keyword>
<feature type="transmembrane region" description="Helical" evidence="1">
    <location>
        <begin position="118"/>
        <end position="139"/>
    </location>
</feature>
<dbReference type="EMBL" id="SDWW01000014">
    <property type="protein sequence ID" value="RYV51612.1"/>
    <property type="molecule type" value="Genomic_DNA"/>
</dbReference>
<proteinExistence type="predicted"/>
<keyword evidence="1" id="KW-0812">Transmembrane</keyword>
<feature type="transmembrane region" description="Helical" evidence="1">
    <location>
        <begin position="52"/>
        <end position="76"/>
    </location>
</feature>
<feature type="transmembrane region" description="Helical" evidence="1">
    <location>
        <begin position="88"/>
        <end position="106"/>
    </location>
</feature>
<dbReference type="OrthoDB" id="7188487at2"/>
<sequence>MRASARTHASVGTRTTEDFLRPWTASVTAGELLGFCAPALVGPLVWDARPAIALPALMAAGVVEGAVLGWSQARVLRGPLPALSRRRWIVGTAVGASIAYLFGMLPSTTYGTWSSWPVAAVVVVGIVVGGLLLCSIGVAQWLELRRHLASAGLWVLASAAAWAVGLTAFVLVSTPLWQPGQGPVLVAAIGALGGLVMAATMAITTGLAMRHLLRRMVP</sequence>
<evidence type="ECO:0000313" key="3">
    <source>
        <dbReference type="Proteomes" id="UP000293764"/>
    </source>
</evidence>
<dbReference type="Proteomes" id="UP000293764">
    <property type="component" value="Unassembled WGS sequence"/>
</dbReference>
<keyword evidence="3" id="KW-1185">Reference proteome</keyword>
<feature type="transmembrane region" description="Helical" evidence="1">
    <location>
        <begin position="151"/>
        <end position="172"/>
    </location>
</feature>
<feature type="transmembrane region" description="Helical" evidence="1">
    <location>
        <begin position="184"/>
        <end position="209"/>
    </location>
</feature>
<organism evidence="2 3">
    <name type="scientific">Pengzhenrongella frigida</name>
    <dbReference type="NCBI Taxonomy" id="1259133"/>
    <lineage>
        <taxon>Bacteria</taxon>
        <taxon>Bacillati</taxon>
        <taxon>Actinomycetota</taxon>
        <taxon>Actinomycetes</taxon>
        <taxon>Micrococcales</taxon>
        <taxon>Pengzhenrongella</taxon>
    </lineage>
</organism>
<gene>
    <name evidence="2" type="ORF">EUA98_07750</name>
</gene>
<keyword evidence="1" id="KW-0472">Membrane</keyword>
<reference evidence="2 3" key="1">
    <citation type="submission" date="2019-01" db="EMBL/GenBank/DDBJ databases">
        <title>Novel species of Cellulomonas.</title>
        <authorList>
            <person name="Liu Q."/>
            <person name="Xin Y.-H."/>
        </authorList>
    </citation>
    <scope>NUCLEOTIDE SEQUENCE [LARGE SCALE GENOMIC DNA]</scope>
    <source>
        <strain evidence="2 3">HLT2-17</strain>
    </source>
</reference>
<protein>
    <submittedName>
        <fullName evidence="2">Uncharacterized protein</fullName>
    </submittedName>
</protein>
<dbReference type="RefSeq" id="WP_130102096.1">
    <property type="nucleotide sequence ID" value="NZ_SDWW01000014.1"/>
</dbReference>
<comment type="caution">
    <text evidence="2">The sequence shown here is derived from an EMBL/GenBank/DDBJ whole genome shotgun (WGS) entry which is preliminary data.</text>
</comment>
<evidence type="ECO:0000256" key="1">
    <source>
        <dbReference type="SAM" id="Phobius"/>
    </source>
</evidence>
<accession>A0A4Q5N0E1</accession>